<evidence type="ECO:0000313" key="2">
    <source>
        <dbReference type="Proteomes" id="UP000824533"/>
    </source>
</evidence>
<dbReference type="Proteomes" id="UP000824533">
    <property type="component" value="Linkage Group LG14"/>
</dbReference>
<evidence type="ECO:0000313" key="1">
    <source>
        <dbReference type="EMBL" id="KAJ0176104.1"/>
    </source>
</evidence>
<reference evidence="1 2" key="1">
    <citation type="journal article" date="2021" name="Front. Genet.">
        <title>Chromosome-Level Genome Assembly Reveals Significant Gene Expansion in the Toll and IMD Signaling Pathways of Dendrolimus kikuchii.</title>
        <authorList>
            <person name="Zhou J."/>
            <person name="Wu P."/>
            <person name="Xiong Z."/>
            <person name="Liu N."/>
            <person name="Zhao N."/>
            <person name="Ji M."/>
            <person name="Qiu Y."/>
            <person name="Yang B."/>
        </authorList>
    </citation>
    <scope>NUCLEOTIDE SEQUENCE [LARGE SCALE GENOMIC DNA]</scope>
    <source>
        <strain evidence="1">Ann1</strain>
    </source>
</reference>
<name>A0ACC1CWP3_9NEOP</name>
<dbReference type="EMBL" id="CM034400">
    <property type="protein sequence ID" value="KAJ0176104.1"/>
    <property type="molecule type" value="Genomic_DNA"/>
</dbReference>
<proteinExistence type="predicted"/>
<protein>
    <submittedName>
        <fullName evidence="1">Uncharacterized protein</fullName>
    </submittedName>
</protein>
<comment type="caution">
    <text evidence="1">The sequence shown here is derived from an EMBL/GenBank/DDBJ whole genome shotgun (WGS) entry which is preliminary data.</text>
</comment>
<organism evidence="1 2">
    <name type="scientific">Dendrolimus kikuchii</name>
    <dbReference type="NCBI Taxonomy" id="765133"/>
    <lineage>
        <taxon>Eukaryota</taxon>
        <taxon>Metazoa</taxon>
        <taxon>Ecdysozoa</taxon>
        <taxon>Arthropoda</taxon>
        <taxon>Hexapoda</taxon>
        <taxon>Insecta</taxon>
        <taxon>Pterygota</taxon>
        <taxon>Neoptera</taxon>
        <taxon>Endopterygota</taxon>
        <taxon>Lepidoptera</taxon>
        <taxon>Glossata</taxon>
        <taxon>Ditrysia</taxon>
        <taxon>Bombycoidea</taxon>
        <taxon>Lasiocampidae</taxon>
        <taxon>Dendrolimus</taxon>
    </lineage>
</organism>
<gene>
    <name evidence="1" type="ORF">K1T71_008278</name>
</gene>
<accession>A0ACC1CWP3</accession>
<sequence length="255" mass="29153">MEIQESVLEQENASGYRESNSDLSCSSDQDIMNKIREDGLEYEEEMEEIIENEKCGGRHMAMVRLCPAYQKERRLRELMAEYNCTYRRALAIYVPNTNEDDPQSINELTHLPENIIDIPYYTQSTSYVPLQQPTYAEVVVHKDARKKQSKTVPPNTKKAKRGTLEESGDFGTHPEINSAFPGENAEESVKSKSSVNFSELLSRLKDILFLKGTSVAMKVKSVVKCCVEWLVLVVVENISDWSMLKIILEYFGFDT</sequence>
<keyword evidence="2" id="KW-1185">Reference proteome</keyword>